<accession>A0A0K2UFL7</accession>
<sequence>MVCDVPVVERPLPLTSQWNAPQKSRRVLPKDIARGHQHFAHAILRDGPEISGRGEVEGKGGKSGNGHGQQVLRGGSHSRQKTQTYNPMHQHQWQPSHSTQESNRITTITSRTLKT</sequence>
<evidence type="ECO:0000256" key="1">
    <source>
        <dbReference type="SAM" id="MobiDB-lite"/>
    </source>
</evidence>
<proteinExistence type="predicted"/>
<dbReference type="EMBL" id="HACA01019135">
    <property type="protein sequence ID" value="CDW36496.1"/>
    <property type="molecule type" value="Transcribed_RNA"/>
</dbReference>
<feature type="region of interest" description="Disordered" evidence="1">
    <location>
        <begin position="46"/>
        <end position="115"/>
    </location>
</feature>
<reference evidence="2" key="1">
    <citation type="submission" date="2014-05" db="EMBL/GenBank/DDBJ databases">
        <authorList>
            <person name="Chronopoulou M."/>
        </authorList>
    </citation>
    <scope>NUCLEOTIDE SEQUENCE</scope>
    <source>
        <tissue evidence="2">Whole organism</tissue>
    </source>
</reference>
<feature type="compositionally biased region" description="Basic and acidic residues" evidence="1">
    <location>
        <begin position="46"/>
        <end position="60"/>
    </location>
</feature>
<protein>
    <submittedName>
        <fullName evidence="2">Uncharacterized protein</fullName>
    </submittedName>
</protein>
<dbReference type="AlphaFoldDB" id="A0A0K2UFL7"/>
<evidence type="ECO:0000313" key="2">
    <source>
        <dbReference type="EMBL" id="CDW36496.1"/>
    </source>
</evidence>
<feature type="compositionally biased region" description="Polar residues" evidence="1">
    <location>
        <begin position="81"/>
        <end position="115"/>
    </location>
</feature>
<organism evidence="2">
    <name type="scientific">Lepeophtheirus salmonis</name>
    <name type="common">Salmon louse</name>
    <name type="synonym">Caligus salmonis</name>
    <dbReference type="NCBI Taxonomy" id="72036"/>
    <lineage>
        <taxon>Eukaryota</taxon>
        <taxon>Metazoa</taxon>
        <taxon>Ecdysozoa</taxon>
        <taxon>Arthropoda</taxon>
        <taxon>Crustacea</taxon>
        <taxon>Multicrustacea</taxon>
        <taxon>Hexanauplia</taxon>
        <taxon>Copepoda</taxon>
        <taxon>Siphonostomatoida</taxon>
        <taxon>Caligidae</taxon>
        <taxon>Lepeophtheirus</taxon>
    </lineage>
</organism>
<name>A0A0K2UFL7_LEPSM</name>